<keyword evidence="2 4" id="KW-0503">Monooxygenase</keyword>
<dbReference type="NCBIfam" id="NF005243">
    <property type="entry name" value="PRK06753.1"/>
    <property type="match status" value="1"/>
</dbReference>
<dbReference type="InterPro" id="IPR036188">
    <property type="entry name" value="FAD/NAD-bd_sf"/>
</dbReference>
<dbReference type="SUPFAM" id="SSF51905">
    <property type="entry name" value="FAD/NAD(P)-binding domain"/>
    <property type="match status" value="1"/>
</dbReference>
<dbReference type="GO" id="GO:0004497">
    <property type="term" value="F:monooxygenase activity"/>
    <property type="evidence" value="ECO:0007669"/>
    <property type="project" value="UniProtKB-KW"/>
</dbReference>
<evidence type="ECO:0000259" key="3">
    <source>
        <dbReference type="Pfam" id="PF01494"/>
    </source>
</evidence>
<proteinExistence type="predicted"/>
<protein>
    <submittedName>
        <fullName evidence="4">FAD-dependent monooxygenase</fullName>
    </submittedName>
</protein>
<evidence type="ECO:0000256" key="2">
    <source>
        <dbReference type="ARBA" id="ARBA00023033"/>
    </source>
</evidence>
<dbReference type="InterPro" id="IPR002938">
    <property type="entry name" value="FAD-bd"/>
</dbReference>
<dbReference type="PRINTS" id="PR00420">
    <property type="entry name" value="RNGMNOXGNASE"/>
</dbReference>
<dbReference type="PANTHER" id="PTHR13789:SF309">
    <property type="entry name" value="PUTATIVE (AFU_ORTHOLOGUE AFUA_6G14510)-RELATED"/>
    <property type="match status" value="1"/>
</dbReference>
<organism evidence="4 5">
    <name type="scientific">Paenibacillus xanthanilyticus</name>
    <dbReference type="NCBI Taxonomy" id="1783531"/>
    <lineage>
        <taxon>Bacteria</taxon>
        <taxon>Bacillati</taxon>
        <taxon>Bacillota</taxon>
        <taxon>Bacilli</taxon>
        <taxon>Bacillales</taxon>
        <taxon>Paenibacillaceae</taxon>
        <taxon>Paenibacillus</taxon>
    </lineage>
</organism>
<dbReference type="Proteomes" id="UP001595715">
    <property type="component" value="Unassembled WGS sequence"/>
</dbReference>
<keyword evidence="5" id="KW-1185">Reference proteome</keyword>
<dbReference type="Pfam" id="PF01494">
    <property type="entry name" value="FAD_binding_3"/>
    <property type="match status" value="1"/>
</dbReference>
<evidence type="ECO:0000313" key="4">
    <source>
        <dbReference type="EMBL" id="MFC4104099.1"/>
    </source>
</evidence>
<feature type="domain" description="FAD-binding" evidence="3">
    <location>
        <begin position="3"/>
        <end position="336"/>
    </location>
</feature>
<evidence type="ECO:0000256" key="1">
    <source>
        <dbReference type="ARBA" id="ARBA00023002"/>
    </source>
</evidence>
<accession>A0ABV8KDQ7</accession>
<dbReference type="RefSeq" id="WP_377722639.1">
    <property type="nucleotide sequence ID" value="NZ_JBHSAM010000036.1"/>
</dbReference>
<gene>
    <name evidence="4" type="ORF">ACFOZ8_31215</name>
</gene>
<dbReference type="InterPro" id="IPR050493">
    <property type="entry name" value="FAD-dep_Monooxygenase_BioMet"/>
</dbReference>
<evidence type="ECO:0000313" key="5">
    <source>
        <dbReference type="Proteomes" id="UP001595715"/>
    </source>
</evidence>
<dbReference type="Gene3D" id="3.50.50.60">
    <property type="entry name" value="FAD/NAD(P)-binding domain"/>
    <property type="match status" value="1"/>
</dbReference>
<sequence>MRIVVVGGGIGGLCAAIALRRKGFEAVVYEGAERVEALGAGLTVAPNAWQALDKLGLSERVMQSANLLRELRILAHRGQMLSEVNSAVIRERFGNDNASIHRAALHRALRGELAEDALVTGKRAVDFSQTEQRVDVAFADGTTVAADAVVAADGVNSAFRRKLLPKSLPRYAGYTCWRAVVPGDGLPLDRAVATETWGPAGRFGIVPLPGGSVYWFACVKAGPRDPVMAALQPSDLARMFGRYHAPIPQLIERASPEALIHNDIVDMKPISRFAFGRIALLGDAAHATTPNLGQGASQAIEDAVALAAAFRRRTPDVRAALAAYEQTRVERAGKIITLSRRVGMVAQLQHEWLIPLRDALLRRAPASANAAQFEFLYGMNVEE</sequence>
<reference evidence="5" key="1">
    <citation type="journal article" date="2019" name="Int. J. Syst. Evol. Microbiol.">
        <title>The Global Catalogue of Microorganisms (GCM) 10K type strain sequencing project: providing services to taxonomists for standard genome sequencing and annotation.</title>
        <authorList>
            <consortium name="The Broad Institute Genomics Platform"/>
            <consortium name="The Broad Institute Genome Sequencing Center for Infectious Disease"/>
            <person name="Wu L."/>
            <person name="Ma J."/>
        </authorList>
    </citation>
    <scope>NUCLEOTIDE SEQUENCE [LARGE SCALE GENOMIC DNA]</scope>
    <source>
        <strain evidence="5">IBRC-M 10987</strain>
    </source>
</reference>
<keyword evidence="1" id="KW-0560">Oxidoreductase</keyword>
<dbReference type="EMBL" id="JBHSAM010000036">
    <property type="protein sequence ID" value="MFC4104099.1"/>
    <property type="molecule type" value="Genomic_DNA"/>
</dbReference>
<dbReference type="PANTHER" id="PTHR13789">
    <property type="entry name" value="MONOOXYGENASE"/>
    <property type="match status" value="1"/>
</dbReference>
<name>A0ABV8KDQ7_9BACL</name>
<comment type="caution">
    <text evidence="4">The sequence shown here is derived from an EMBL/GenBank/DDBJ whole genome shotgun (WGS) entry which is preliminary data.</text>
</comment>